<proteinExistence type="predicted"/>
<feature type="signal peptide" evidence="2">
    <location>
        <begin position="1"/>
        <end position="20"/>
    </location>
</feature>
<evidence type="ECO:0000256" key="2">
    <source>
        <dbReference type="SAM" id="SignalP"/>
    </source>
</evidence>
<feature type="chain" id="PRO_5047259776" description="Lipoprotein" evidence="2">
    <location>
        <begin position="21"/>
        <end position="63"/>
    </location>
</feature>
<keyword evidence="4" id="KW-1185">Reference proteome</keyword>
<name>A0ABU6P5V8_9BACI</name>
<dbReference type="EMBL" id="JARTFS010000023">
    <property type="protein sequence ID" value="MED4404072.1"/>
    <property type="molecule type" value="Genomic_DNA"/>
</dbReference>
<accession>A0ABU6P5V8</accession>
<dbReference type="Proteomes" id="UP001342826">
    <property type="component" value="Unassembled WGS sequence"/>
</dbReference>
<evidence type="ECO:0000256" key="1">
    <source>
        <dbReference type="SAM" id="MobiDB-lite"/>
    </source>
</evidence>
<sequence>MKKSLLLKIGASLLAVFLMAACNNTEDTQNDGTKTEETDADTEEAEDTEDAGDATEEKEESGS</sequence>
<protein>
    <recommendedName>
        <fullName evidence="5">Lipoprotein</fullName>
    </recommendedName>
</protein>
<feature type="compositionally biased region" description="Acidic residues" evidence="1">
    <location>
        <begin position="38"/>
        <end position="63"/>
    </location>
</feature>
<dbReference type="RefSeq" id="WP_066233789.1">
    <property type="nucleotide sequence ID" value="NZ_JARTFQ010000005.1"/>
</dbReference>
<evidence type="ECO:0000313" key="3">
    <source>
        <dbReference type="EMBL" id="MED4404072.1"/>
    </source>
</evidence>
<dbReference type="PROSITE" id="PS51257">
    <property type="entry name" value="PROKAR_LIPOPROTEIN"/>
    <property type="match status" value="1"/>
</dbReference>
<evidence type="ECO:0008006" key="5">
    <source>
        <dbReference type="Google" id="ProtNLM"/>
    </source>
</evidence>
<gene>
    <name evidence="3" type="ORF">P9271_22560</name>
</gene>
<feature type="region of interest" description="Disordered" evidence="1">
    <location>
        <begin position="24"/>
        <end position="63"/>
    </location>
</feature>
<keyword evidence="2" id="KW-0732">Signal</keyword>
<evidence type="ECO:0000313" key="4">
    <source>
        <dbReference type="Proteomes" id="UP001342826"/>
    </source>
</evidence>
<comment type="caution">
    <text evidence="3">The sequence shown here is derived from an EMBL/GenBank/DDBJ whole genome shotgun (WGS) entry which is preliminary data.</text>
</comment>
<dbReference type="GeneID" id="301142589"/>
<organism evidence="3 4">
    <name type="scientific">Metabacillus fastidiosus</name>
    <dbReference type="NCBI Taxonomy" id="1458"/>
    <lineage>
        <taxon>Bacteria</taxon>
        <taxon>Bacillati</taxon>
        <taxon>Bacillota</taxon>
        <taxon>Bacilli</taxon>
        <taxon>Bacillales</taxon>
        <taxon>Bacillaceae</taxon>
        <taxon>Metabacillus</taxon>
    </lineage>
</organism>
<reference evidence="3 4" key="1">
    <citation type="submission" date="2023-03" db="EMBL/GenBank/DDBJ databases">
        <title>Bacillus Genome Sequencing.</title>
        <authorList>
            <person name="Dunlap C."/>
        </authorList>
    </citation>
    <scope>NUCLEOTIDE SEQUENCE [LARGE SCALE GENOMIC DNA]</scope>
    <source>
        <strain evidence="3 4">NRS-1717</strain>
    </source>
</reference>